<proteinExistence type="predicted"/>
<organism evidence="1 2">
    <name type="scientific">Leucobacter coleopterorum</name>
    <dbReference type="NCBI Taxonomy" id="2714933"/>
    <lineage>
        <taxon>Bacteria</taxon>
        <taxon>Bacillati</taxon>
        <taxon>Actinomycetota</taxon>
        <taxon>Actinomycetes</taxon>
        <taxon>Micrococcales</taxon>
        <taxon>Microbacteriaceae</taxon>
        <taxon>Leucobacter</taxon>
    </lineage>
</organism>
<evidence type="ECO:0000313" key="2">
    <source>
        <dbReference type="Proteomes" id="UP000503441"/>
    </source>
</evidence>
<protein>
    <submittedName>
        <fullName evidence="1">Uncharacterized protein</fullName>
    </submittedName>
</protein>
<dbReference type="EMBL" id="CP049933">
    <property type="protein sequence ID" value="QIM19390.1"/>
    <property type="molecule type" value="Genomic_DNA"/>
</dbReference>
<keyword evidence="2" id="KW-1185">Reference proteome</keyword>
<name>A0ABX6JYJ1_9MICO</name>
<sequence>MPTTLPRFQVTETPEVARALEVARMTWPDLRNSERVRQLLLRGAHSIEEERQQRQSGAAKRREAALEAFAGSLSDTYGADYLEQLREDWPE</sequence>
<accession>A0ABX6JYJ1</accession>
<dbReference type="RefSeq" id="WP_166331632.1">
    <property type="nucleotide sequence ID" value="NZ_CP049933.1"/>
</dbReference>
<reference evidence="1 2" key="1">
    <citation type="submission" date="2020-03" db="EMBL/GenBank/DDBJ databases">
        <title>Leucobacter sp. nov., isolated from beetles.</title>
        <authorList>
            <person name="Hyun D.-W."/>
            <person name="Bae J.-W."/>
        </authorList>
    </citation>
    <scope>NUCLEOTIDE SEQUENCE [LARGE SCALE GENOMIC DNA]</scope>
    <source>
        <strain evidence="1 2">HDW9A</strain>
    </source>
</reference>
<dbReference type="Proteomes" id="UP000503441">
    <property type="component" value="Chromosome"/>
</dbReference>
<gene>
    <name evidence="1" type="ORF">G7066_13845</name>
</gene>
<evidence type="ECO:0000313" key="1">
    <source>
        <dbReference type="EMBL" id="QIM19390.1"/>
    </source>
</evidence>